<dbReference type="SUPFAM" id="SSF53850">
    <property type="entry name" value="Periplasmic binding protein-like II"/>
    <property type="match status" value="1"/>
</dbReference>
<dbReference type="PANTHER" id="PTHR30006:SF3">
    <property type="entry name" value="THIAMINE-BINDING PERIPLASMIC PROTEIN"/>
    <property type="match status" value="1"/>
</dbReference>
<dbReference type="EMBL" id="BSFJ01000005">
    <property type="protein sequence ID" value="GLK71183.1"/>
    <property type="molecule type" value="Genomic_DNA"/>
</dbReference>
<comment type="subcellular location">
    <subcellularLocation>
        <location evidence="1">Periplasm</location>
    </subcellularLocation>
</comment>
<name>A0A9W6J8E7_9HYPH</name>
<dbReference type="GO" id="GO:0030288">
    <property type="term" value="C:outer membrane-bounded periplasmic space"/>
    <property type="evidence" value="ECO:0007669"/>
    <property type="project" value="TreeGrafter"/>
</dbReference>
<dbReference type="Pfam" id="PF13416">
    <property type="entry name" value="SBP_bac_8"/>
    <property type="match status" value="1"/>
</dbReference>
<comment type="similarity">
    <text evidence="2">Belongs to the bacterial solute-binding protein 1 family.</text>
</comment>
<dbReference type="GO" id="GO:0030976">
    <property type="term" value="F:thiamine pyrophosphate binding"/>
    <property type="evidence" value="ECO:0007669"/>
    <property type="project" value="TreeGrafter"/>
</dbReference>
<gene>
    <name evidence="7" type="ORF">GCM10017643_12980</name>
</gene>
<keyword evidence="3" id="KW-0813">Transport</keyword>
<dbReference type="GO" id="GO:0015888">
    <property type="term" value="P:thiamine transport"/>
    <property type="evidence" value="ECO:0007669"/>
    <property type="project" value="TreeGrafter"/>
</dbReference>
<reference evidence="7" key="1">
    <citation type="journal article" date="2014" name="Int. J. Syst. Evol. Microbiol.">
        <title>Complete genome sequence of Corynebacterium casei LMG S-19264T (=DSM 44701T), isolated from a smear-ripened cheese.</title>
        <authorList>
            <consortium name="US DOE Joint Genome Institute (JGI-PGF)"/>
            <person name="Walter F."/>
            <person name="Albersmeier A."/>
            <person name="Kalinowski J."/>
            <person name="Ruckert C."/>
        </authorList>
    </citation>
    <scope>NUCLEOTIDE SEQUENCE</scope>
    <source>
        <strain evidence="7">VKM B-2484</strain>
    </source>
</reference>
<evidence type="ECO:0000313" key="7">
    <source>
        <dbReference type="EMBL" id="GLK71183.1"/>
    </source>
</evidence>
<comment type="caution">
    <text evidence="7">The sequence shown here is derived from an EMBL/GenBank/DDBJ whole genome shotgun (WGS) entry which is preliminary data.</text>
</comment>
<feature type="chain" id="PRO_5040773420" evidence="6">
    <location>
        <begin position="28"/>
        <end position="346"/>
    </location>
</feature>
<dbReference type="PANTHER" id="PTHR30006">
    <property type="entry name" value="THIAMINE-BINDING PERIPLASMIC PROTEIN-RELATED"/>
    <property type="match status" value="1"/>
</dbReference>
<evidence type="ECO:0000256" key="1">
    <source>
        <dbReference type="ARBA" id="ARBA00004418"/>
    </source>
</evidence>
<proteinExistence type="inferred from homology"/>
<keyword evidence="5" id="KW-0574">Periplasm</keyword>
<evidence type="ECO:0000256" key="3">
    <source>
        <dbReference type="ARBA" id="ARBA00022448"/>
    </source>
</evidence>
<evidence type="ECO:0000256" key="4">
    <source>
        <dbReference type="ARBA" id="ARBA00022729"/>
    </source>
</evidence>
<evidence type="ECO:0000256" key="6">
    <source>
        <dbReference type="SAM" id="SignalP"/>
    </source>
</evidence>
<reference evidence="7" key="2">
    <citation type="submission" date="2023-01" db="EMBL/GenBank/DDBJ databases">
        <authorList>
            <person name="Sun Q."/>
            <person name="Evtushenko L."/>
        </authorList>
    </citation>
    <scope>NUCLEOTIDE SEQUENCE</scope>
    <source>
        <strain evidence="7">VKM B-2484</strain>
    </source>
</reference>
<protein>
    <submittedName>
        <fullName evidence="7">ABC transporter substrate-binding protein</fullName>
    </submittedName>
</protein>
<keyword evidence="4 6" id="KW-0732">Signal</keyword>
<evidence type="ECO:0000256" key="5">
    <source>
        <dbReference type="ARBA" id="ARBA00022764"/>
    </source>
</evidence>
<dbReference type="AlphaFoldDB" id="A0A9W6J8E7"/>
<organism evidence="7 8">
    <name type="scientific">Ancylobacter dichloromethanicus</name>
    <dbReference type="NCBI Taxonomy" id="518825"/>
    <lineage>
        <taxon>Bacteria</taxon>
        <taxon>Pseudomonadati</taxon>
        <taxon>Pseudomonadota</taxon>
        <taxon>Alphaproteobacteria</taxon>
        <taxon>Hyphomicrobiales</taxon>
        <taxon>Xanthobacteraceae</taxon>
        <taxon>Ancylobacter</taxon>
    </lineage>
</organism>
<evidence type="ECO:0000256" key="2">
    <source>
        <dbReference type="ARBA" id="ARBA00008520"/>
    </source>
</evidence>
<feature type="signal peptide" evidence="6">
    <location>
        <begin position="1"/>
        <end position="27"/>
    </location>
</feature>
<dbReference type="GO" id="GO:0030975">
    <property type="term" value="F:thiamine binding"/>
    <property type="evidence" value="ECO:0007669"/>
    <property type="project" value="TreeGrafter"/>
</dbReference>
<accession>A0A9W6J8E7</accession>
<dbReference type="Proteomes" id="UP001143370">
    <property type="component" value="Unassembled WGS sequence"/>
</dbReference>
<evidence type="ECO:0000313" key="8">
    <source>
        <dbReference type="Proteomes" id="UP001143370"/>
    </source>
</evidence>
<dbReference type="Gene3D" id="3.40.190.10">
    <property type="entry name" value="Periplasmic binding protein-like II"/>
    <property type="match status" value="2"/>
</dbReference>
<dbReference type="CDD" id="cd13589">
    <property type="entry name" value="PBP2_polyamine_RpCGA009"/>
    <property type="match status" value="1"/>
</dbReference>
<sequence>MSRSNGMRLAKAIAFSALIVGAGLGVAAAQSQAIVFTSWGGTTQDAQKKDWAEPFTKKTGIAVKQDGPTDYGKLKAMVESGNVDWDVVDVEADFAAAAAKDGLLEPIDFGVVNRGDLDPRFVTDHAVGSFYYSFVLGFNPASLGEKAPRNWADVFDTKAFPGKRTFYKWSAPGVLEIALLADGVPADKLYPLDLDRAFKKLDTIKSDIVWWGTGAQSQQLLASGEAPIGQFWNGRLFALEQSGEKVGVSWEQNLTAADMLVVPKGAKNREAAMQFLAEATSPEGQASFATDSGYAPVNVKSAALMPKDVAANLPDQHTSSQINLDMAYWAAHRDEIGKRWYAWQAK</sequence>
<keyword evidence="8" id="KW-1185">Reference proteome</keyword>
<dbReference type="InterPro" id="IPR006059">
    <property type="entry name" value="SBP"/>
</dbReference>